<comment type="caution">
    <text evidence="1">The sequence shown here is derived from an EMBL/GenBank/DDBJ whole genome shotgun (WGS) entry which is preliminary data.</text>
</comment>
<dbReference type="Proteomes" id="UP001056120">
    <property type="component" value="Linkage Group LG02"/>
</dbReference>
<proteinExistence type="predicted"/>
<organism evidence="1 2">
    <name type="scientific">Smallanthus sonchifolius</name>
    <dbReference type="NCBI Taxonomy" id="185202"/>
    <lineage>
        <taxon>Eukaryota</taxon>
        <taxon>Viridiplantae</taxon>
        <taxon>Streptophyta</taxon>
        <taxon>Embryophyta</taxon>
        <taxon>Tracheophyta</taxon>
        <taxon>Spermatophyta</taxon>
        <taxon>Magnoliopsida</taxon>
        <taxon>eudicotyledons</taxon>
        <taxon>Gunneridae</taxon>
        <taxon>Pentapetalae</taxon>
        <taxon>asterids</taxon>
        <taxon>campanulids</taxon>
        <taxon>Asterales</taxon>
        <taxon>Asteraceae</taxon>
        <taxon>Asteroideae</taxon>
        <taxon>Heliantheae alliance</taxon>
        <taxon>Millerieae</taxon>
        <taxon>Smallanthus</taxon>
    </lineage>
</organism>
<evidence type="ECO:0000313" key="2">
    <source>
        <dbReference type="Proteomes" id="UP001056120"/>
    </source>
</evidence>
<accession>A0ACB9JZ87</accession>
<sequence length="83" mass="9147">MICTIKCCEDVMLSKEWNLQGVMQVIAPKCIFGRKREKLRSSPSQVQGDRGARFEGFGVGGTKLKPDALDMGGNDTRIQEGLD</sequence>
<reference evidence="1 2" key="2">
    <citation type="journal article" date="2022" name="Mol. Ecol. Resour.">
        <title>The genomes of chicory, endive, great burdock and yacon provide insights into Asteraceae paleo-polyploidization history and plant inulin production.</title>
        <authorList>
            <person name="Fan W."/>
            <person name="Wang S."/>
            <person name="Wang H."/>
            <person name="Wang A."/>
            <person name="Jiang F."/>
            <person name="Liu H."/>
            <person name="Zhao H."/>
            <person name="Xu D."/>
            <person name="Zhang Y."/>
        </authorList>
    </citation>
    <scope>NUCLEOTIDE SEQUENCE [LARGE SCALE GENOMIC DNA]</scope>
    <source>
        <strain evidence="2">cv. Yunnan</strain>
        <tissue evidence="1">Leaves</tissue>
    </source>
</reference>
<keyword evidence="2" id="KW-1185">Reference proteome</keyword>
<reference evidence="2" key="1">
    <citation type="journal article" date="2022" name="Mol. Ecol. Resour.">
        <title>The genomes of chicory, endive, great burdock and yacon provide insights into Asteraceae palaeo-polyploidization history and plant inulin production.</title>
        <authorList>
            <person name="Fan W."/>
            <person name="Wang S."/>
            <person name="Wang H."/>
            <person name="Wang A."/>
            <person name="Jiang F."/>
            <person name="Liu H."/>
            <person name="Zhao H."/>
            <person name="Xu D."/>
            <person name="Zhang Y."/>
        </authorList>
    </citation>
    <scope>NUCLEOTIDE SEQUENCE [LARGE SCALE GENOMIC DNA]</scope>
    <source>
        <strain evidence="2">cv. Yunnan</strain>
    </source>
</reference>
<name>A0ACB9JZ87_9ASTR</name>
<evidence type="ECO:0000313" key="1">
    <source>
        <dbReference type="EMBL" id="KAI3825324.1"/>
    </source>
</evidence>
<gene>
    <name evidence="1" type="ORF">L1987_06806</name>
</gene>
<dbReference type="EMBL" id="CM042019">
    <property type="protein sequence ID" value="KAI3825324.1"/>
    <property type="molecule type" value="Genomic_DNA"/>
</dbReference>
<protein>
    <submittedName>
        <fullName evidence="1">Uncharacterized protein</fullName>
    </submittedName>
</protein>